<organism evidence="7 8">
    <name type="scientific">Alkalibacillus haloalkaliphilus</name>
    <dbReference type="NCBI Taxonomy" id="94136"/>
    <lineage>
        <taxon>Bacteria</taxon>
        <taxon>Bacillati</taxon>
        <taxon>Bacillota</taxon>
        <taxon>Bacilli</taxon>
        <taxon>Bacillales</taxon>
        <taxon>Bacillaceae</taxon>
        <taxon>Alkalibacillus</taxon>
    </lineage>
</organism>
<evidence type="ECO:0000256" key="4">
    <source>
        <dbReference type="ARBA" id="ARBA00022993"/>
    </source>
</evidence>
<dbReference type="HAMAP" id="MF_00376">
    <property type="entry name" value="Dephospho_CoA_kinase"/>
    <property type="match status" value="1"/>
</dbReference>
<gene>
    <name evidence="5 7" type="primary">coaE</name>
    <name evidence="7" type="ORF">AHA02nite_16500</name>
</gene>
<dbReference type="EMBL" id="BJYA01000011">
    <property type="protein sequence ID" value="GEN45874.1"/>
    <property type="molecule type" value="Genomic_DNA"/>
</dbReference>
<proteinExistence type="inferred from homology"/>
<protein>
    <recommendedName>
        <fullName evidence="5 6">Dephospho-CoA kinase</fullName>
        <ecNumber evidence="5 6">2.7.1.24</ecNumber>
    </recommendedName>
    <alternativeName>
        <fullName evidence="5">Dephosphocoenzyme A kinase</fullName>
    </alternativeName>
</protein>
<comment type="caution">
    <text evidence="7">The sequence shown here is derived from an EMBL/GenBank/DDBJ whole genome shotgun (WGS) entry which is preliminary data.</text>
</comment>
<evidence type="ECO:0000313" key="8">
    <source>
        <dbReference type="Proteomes" id="UP000321440"/>
    </source>
</evidence>
<keyword evidence="5" id="KW-0963">Cytoplasm</keyword>
<dbReference type="NCBIfam" id="TIGR00152">
    <property type="entry name" value="dephospho-CoA kinase"/>
    <property type="match status" value="1"/>
</dbReference>
<evidence type="ECO:0000256" key="1">
    <source>
        <dbReference type="ARBA" id="ARBA00009018"/>
    </source>
</evidence>
<keyword evidence="3 5" id="KW-0067">ATP-binding</keyword>
<dbReference type="AlphaFoldDB" id="A0A511W462"/>
<dbReference type="FunFam" id="3.40.50.300:FF:000485">
    <property type="entry name" value="Dephospho-CoA kinase CAB5"/>
    <property type="match status" value="1"/>
</dbReference>
<keyword evidence="4 5" id="KW-0173">Coenzyme A biosynthesis</keyword>
<dbReference type="PANTHER" id="PTHR10695">
    <property type="entry name" value="DEPHOSPHO-COA KINASE-RELATED"/>
    <property type="match status" value="1"/>
</dbReference>
<comment type="similarity">
    <text evidence="1 5">Belongs to the CoaE family.</text>
</comment>
<comment type="catalytic activity">
    <reaction evidence="5">
        <text>3'-dephospho-CoA + ATP = ADP + CoA + H(+)</text>
        <dbReference type="Rhea" id="RHEA:18245"/>
        <dbReference type="ChEBI" id="CHEBI:15378"/>
        <dbReference type="ChEBI" id="CHEBI:30616"/>
        <dbReference type="ChEBI" id="CHEBI:57287"/>
        <dbReference type="ChEBI" id="CHEBI:57328"/>
        <dbReference type="ChEBI" id="CHEBI:456216"/>
        <dbReference type="EC" id="2.7.1.24"/>
    </reaction>
</comment>
<dbReference type="EC" id="2.7.1.24" evidence="5 6"/>
<keyword evidence="5 7" id="KW-0418">Kinase</keyword>
<dbReference type="Pfam" id="PF01121">
    <property type="entry name" value="CoaE"/>
    <property type="match status" value="1"/>
</dbReference>
<keyword evidence="2 5" id="KW-0547">Nucleotide-binding</keyword>
<name>A0A511W462_9BACI</name>
<dbReference type="GO" id="GO:0015937">
    <property type="term" value="P:coenzyme A biosynthetic process"/>
    <property type="evidence" value="ECO:0007669"/>
    <property type="project" value="UniProtKB-UniRule"/>
</dbReference>
<dbReference type="GO" id="GO:0004140">
    <property type="term" value="F:dephospho-CoA kinase activity"/>
    <property type="evidence" value="ECO:0007669"/>
    <property type="project" value="UniProtKB-UniRule"/>
</dbReference>
<dbReference type="InterPro" id="IPR001977">
    <property type="entry name" value="Depp_CoAkinase"/>
</dbReference>
<dbReference type="SUPFAM" id="SSF52540">
    <property type="entry name" value="P-loop containing nucleoside triphosphate hydrolases"/>
    <property type="match status" value="1"/>
</dbReference>
<dbReference type="Proteomes" id="UP000321440">
    <property type="component" value="Unassembled WGS sequence"/>
</dbReference>
<dbReference type="PANTHER" id="PTHR10695:SF46">
    <property type="entry name" value="BIFUNCTIONAL COENZYME A SYNTHASE-RELATED"/>
    <property type="match status" value="1"/>
</dbReference>
<accession>A0A511W462</accession>
<reference evidence="7 8" key="1">
    <citation type="submission" date="2019-07" db="EMBL/GenBank/DDBJ databases">
        <title>Whole genome shotgun sequence of Alkalibacillus haloalkaliphilus NBRC 103110.</title>
        <authorList>
            <person name="Hosoyama A."/>
            <person name="Uohara A."/>
            <person name="Ohji S."/>
            <person name="Ichikawa N."/>
        </authorList>
    </citation>
    <scope>NUCLEOTIDE SEQUENCE [LARGE SCALE GENOMIC DNA]</scope>
    <source>
        <strain evidence="7 8">NBRC 103110</strain>
    </source>
</reference>
<dbReference type="GO" id="GO:0005737">
    <property type="term" value="C:cytoplasm"/>
    <property type="evidence" value="ECO:0007669"/>
    <property type="project" value="UniProtKB-SubCell"/>
</dbReference>
<dbReference type="GO" id="GO:0005524">
    <property type="term" value="F:ATP binding"/>
    <property type="evidence" value="ECO:0007669"/>
    <property type="project" value="UniProtKB-UniRule"/>
</dbReference>
<dbReference type="InterPro" id="IPR027417">
    <property type="entry name" value="P-loop_NTPase"/>
</dbReference>
<keyword evidence="5" id="KW-0808">Transferase</keyword>
<dbReference type="PROSITE" id="PS51219">
    <property type="entry name" value="DPCK"/>
    <property type="match status" value="1"/>
</dbReference>
<evidence type="ECO:0000256" key="6">
    <source>
        <dbReference type="NCBIfam" id="TIGR00152"/>
    </source>
</evidence>
<comment type="function">
    <text evidence="5">Catalyzes the phosphorylation of the 3'-hydroxyl group of dephosphocoenzyme A to form coenzyme A.</text>
</comment>
<evidence type="ECO:0000256" key="2">
    <source>
        <dbReference type="ARBA" id="ARBA00022741"/>
    </source>
</evidence>
<dbReference type="Gene3D" id="3.40.50.300">
    <property type="entry name" value="P-loop containing nucleotide triphosphate hydrolases"/>
    <property type="match status" value="1"/>
</dbReference>
<comment type="subcellular location">
    <subcellularLocation>
        <location evidence="5">Cytoplasm</location>
    </subcellularLocation>
</comment>
<evidence type="ECO:0000313" key="7">
    <source>
        <dbReference type="EMBL" id="GEN45874.1"/>
    </source>
</evidence>
<evidence type="ECO:0000256" key="5">
    <source>
        <dbReference type="HAMAP-Rule" id="MF_00376"/>
    </source>
</evidence>
<dbReference type="CDD" id="cd02022">
    <property type="entry name" value="DPCK"/>
    <property type="match status" value="1"/>
</dbReference>
<sequence length="202" mass="22913">MTLVVGLTGSIATGKSTISNMFVQWGVPVIDADKISREVVQVGEEAYEQIVATFGRQVLHEDGALNREALGNIVFKDEAERKKLNNIMHPQIRKRMLQKRDQYVVNKEPLVVMDIPLLFESELFHYVDQVLVVYVDPDIQLDRLTKRDEVSADKALERINSQIPITEKRDRADAIVNNGGSVEESEEQLKAILKQWGIEINT</sequence>
<keyword evidence="8" id="KW-1185">Reference proteome</keyword>
<comment type="pathway">
    <text evidence="5">Cofactor biosynthesis; coenzyme A biosynthesis; CoA from (R)-pantothenate: step 5/5.</text>
</comment>
<dbReference type="UniPathway" id="UPA00241">
    <property type="reaction ID" value="UER00356"/>
</dbReference>
<dbReference type="OrthoDB" id="9812943at2"/>
<evidence type="ECO:0000256" key="3">
    <source>
        <dbReference type="ARBA" id="ARBA00022840"/>
    </source>
</evidence>
<dbReference type="RefSeq" id="WP_146816186.1">
    <property type="nucleotide sequence ID" value="NZ_BJYA01000011.1"/>
</dbReference>
<feature type="binding site" evidence="5">
    <location>
        <begin position="12"/>
        <end position="17"/>
    </location>
    <ligand>
        <name>ATP</name>
        <dbReference type="ChEBI" id="CHEBI:30616"/>
    </ligand>
</feature>